<proteinExistence type="predicted"/>
<evidence type="ECO:0000313" key="4">
    <source>
        <dbReference type="Proteomes" id="UP000887013"/>
    </source>
</evidence>
<dbReference type="PANTHER" id="PTHR46384">
    <property type="entry name" value="MOTILE SPERM DOMAIN-CONTAINING PROTEIN 2"/>
    <property type="match status" value="1"/>
</dbReference>
<dbReference type="GO" id="GO:0012505">
    <property type="term" value="C:endomembrane system"/>
    <property type="evidence" value="ECO:0007669"/>
    <property type="project" value="TreeGrafter"/>
</dbReference>
<protein>
    <submittedName>
        <fullName evidence="3">Motile sperm domain-containing protein 2</fullName>
    </submittedName>
</protein>
<dbReference type="CDD" id="cd00170">
    <property type="entry name" value="SEC14"/>
    <property type="match status" value="1"/>
</dbReference>
<dbReference type="Gene3D" id="3.40.525.10">
    <property type="entry name" value="CRAL-TRIO lipid binding domain"/>
    <property type="match status" value="1"/>
</dbReference>
<name>A0A8X6UKB6_NEPPI</name>
<dbReference type="AlphaFoldDB" id="A0A8X6UKB6"/>
<dbReference type="InterPro" id="IPR001251">
    <property type="entry name" value="CRAL-TRIO_dom"/>
</dbReference>
<accession>A0A8X6UKB6</accession>
<dbReference type="InterPro" id="IPR036865">
    <property type="entry name" value="CRAL-TRIO_dom_sf"/>
</dbReference>
<organism evidence="3 4">
    <name type="scientific">Nephila pilipes</name>
    <name type="common">Giant wood spider</name>
    <name type="synonym">Nephila maculata</name>
    <dbReference type="NCBI Taxonomy" id="299642"/>
    <lineage>
        <taxon>Eukaryota</taxon>
        <taxon>Metazoa</taxon>
        <taxon>Ecdysozoa</taxon>
        <taxon>Arthropoda</taxon>
        <taxon>Chelicerata</taxon>
        <taxon>Arachnida</taxon>
        <taxon>Araneae</taxon>
        <taxon>Araneomorphae</taxon>
        <taxon>Entelegynae</taxon>
        <taxon>Araneoidea</taxon>
        <taxon>Nephilidae</taxon>
        <taxon>Nephila</taxon>
    </lineage>
</organism>
<dbReference type="EMBL" id="BMAW01128512">
    <property type="protein sequence ID" value="GFU25846.1"/>
    <property type="molecule type" value="Genomic_DNA"/>
</dbReference>
<dbReference type="PROSITE" id="PS50191">
    <property type="entry name" value="CRAL_TRIO"/>
    <property type="match status" value="1"/>
</dbReference>
<sequence length="253" mass="30274">MPLFKNKWSVDDKLIADLRNKFLDDLKTDEDRYHADDIQRVKENDWFIGRYLLHNDKDLDKAYRMLTDSLKFRNDMEINTVTKKDLPKEYFDVRAVIMYNKDKRDHPVVAIRCKTHIKKEETRRLQQQYMLYWIETAVRASDWGVVSILFDCTDAGVYNVDLDMMRSLSDAFKKYYPWGLGYFLVYNMPWYLSAVWKIIKKWIPQRHEAIFHFVDSKSIQEFMSEDQLPSCMGGTSTKMYEPKEGYKDGDESD</sequence>
<evidence type="ECO:0000256" key="1">
    <source>
        <dbReference type="SAM" id="MobiDB-lite"/>
    </source>
</evidence>
<dbReference type="SMART" id="SM00516">
    <property type="entry name" value="SEC14"/>
    <property type="match status" value="1"/>
</dbReference>
<dbReference type="PANTHER" id="PTHR46384:SF1">
    <property type="entry name" value="MOTILE SPERM DOMAIN-CONTAINING PROTEIN 2"/>
    <property type="match status" value="1"/>
</dbReference>
<keyword evidence="4" id="KW-1185">Reference proteome</keyword>
<dbReference type="InterPro" id="IPR036273">
    <property type="entry name" value="CRAL/TRIO_N_dom_sf"/>
</dbReference>
<dbReference type="OrthoDB" id="75724at2759"/>
<feature type="compositionally biased region" description="Basic and acidic residues" evidence="1">
    <location>
        <begin position="240"/>
        <end position="253"/>
    </location>
</feature>
<dbReference type="SUPFAM" id="SSF52087">
    <property type="entry name" value="CRAL/TRIO domain"/>
    <property type="match status" value="1"/>
</dbReference>
<dbReference type="Proteomes" id="UP000887013">
    <property type="component" value="Unassembled WGS sequence"/>
</dbReference>
<feature type="region of interest" description="Disordered" evidence="1">
    <location>
        <begin position="233"/>
        <end position="253"/>
    </location>
</feature>
<dbReference type="Pfam" id="PF00650">
    <property type="entry name" value="CRAL_TRIO"/>
    <property type="match status" value="1"/>
</dbReference>
<comment type="caution">
    <text evidence="3">The sequence shown here is derived from an EMBL/GenBank/DDBJ whole genome shotgun (WGS) entry which is preliminary data.</text>
</comment>
<dbReference type="GO" id="GO:0140284">
    <property type="term" value="C:endoplasmic reticulum-endosome membrane contact site"/>
    <property type="evidence" value="ECO:0007669"/>
    <property type="project" value="TreeGrafter"/>
</dbReference>
<gene>
    <name evidence="3" type="primary">MOSPD2</name>
    <name evidence="3" type="ORF">NPIL_157911</name>
</gene>
<dbReference type="SUPFAM" id="SSF46938">
    <property type="entry name" value="CRAL/TRIO N-terminal domain"/>
    <property type="match status" value="1"/>
</dbReference>
<dbReference type="InterPro" id="IPR053012">
    <property type="entry name" value="ER-organelle_contact"/>
</dbReference>
<evidence type="ECO:0000259" key="2">
    <source>
        <dbReference type="PROSITE" id="PS50191"/>
    </source>
</evidence>
<reference evidence="3" key="1">
    <citation type="submission" date="2020-08" db="EMBL/GenBank/DDBJ databases">
        <title>Multicomponent nature underlies the extraordinary mechanical properties of spider dragline silk.</title>
        <authorList>
            <person name="Kono N."/>
            <person name="Nakamura H."/>
            <person name="Mori M."/>
            <person name="Yoshida Y."/>
            <person name="Ohtoshi R."/>
            <person name="Malay A.D."/>
            <person name="Moran D.A.P."/>
            <person name="Tomita M."/>
            <person name="Numata K."/>
            <person name="Arakawa K."/>
        </authorList>
    </citation>
    <scope>NUCLEOTIDE SEQUENCE</scope>
</reference>
<evidence type="ECO:0000313" key="3">
    <source>
        <dbReference type="EMBL" id="GFU25846.1"/>
    </source>
</evidence>
<feature type="domain" description="CRAL-TRIO" evidence="2">
    <location>
        <begin position="83"/>
        <end position="240"/>
    </location>
</feature>